<reference evidence="5" key="1">
    <citation type="submission" date="2021-12" db="EMBL/GenBank/DDBJ databases">
        <title>Curvularia clavata genome.</title>
        <authorList>
            <person name="Cao Y."/>
        </authorList>
    </citation>
    <scope>NUCLEOTIDE SEQUENCE</scope>
    <source>
        <strain evidence="5">Yc1106</strain>
    </source>
</reference>
<dbReference type="Pfam" id="PF12013">
    <property type="entry name" value="OrsD"/>
    <property type="match status" value="1"/>
</dbReference>
<evidence type="ECO:0000313" key="5">
    <source>
        <dbReference type="EMBL" id="USP79366.1"/>
    </source>
</evidence>
<dbReference type="EMBL" id="CP089277">
    <property type="protein sequence ID" value="USP79366.1"/>
    <property type="molecule type" value="Genomic_DNA"/>
</dbReference>
<evidence type="ECO:0000313" key="6">
    <source>
        <dbReference type="Proteomes" id="UP001056012"/>
    </source>
</evidence>
<dbReference type="GO" id="GO:0043138">
    <property type="term" value="F:3'-5' DNA helicase activity"/>
    <property type="evidence" value="ECO:0007669"/>
    <property type="project" value="TreeGrafter"/>
</dbReference>
<dbReference type="GO" id="GO:0009378">
    <property type="term" value="F:four-way junction helicase activity"/>
    <property type="evidence" value="ECO:0007669"/>
    <property type="project" value="TreeGrafter"/>
</dbReference>
<dbReference type="GO" id="GO:0000724">
    <property type="term" value="P:double-strand break repair via homologous recombination"/>
    <property type="evidence" value="ECO:0007669"/>
    <property type="project" value="TreeGrafter"/>
</dbReference>
<dbReference type="Pfam" id="PF00270">
    <property type="entry name" value="DEAD"/>
    <property type="match status" value="1"/>
</dbReference>
<protein>
    <recommendedName>
        <fullName evidence="4">DEAD/DEAH-box helicase domain-containing protein</fullName>
    </recommendedName>
</protein>
<evidence type="ECO:0000256" key="3">
    <source>
        <dbReference type="SAM" id="Phobius"/>
    </source>
</evidence>
<dbReference type="InterPro" id="IPR022698">
    <property type="entry name" value="OrsD"/>
</dbReference>
<dbReference type="Proteomes" id="UP001056012">
    <property type="component" value="Chromosome 4"/>
</dbReference>
<dbReference type="GO" id="GO:0005524">
    <property type="term" value="F:ATP binding"/>
    <property type="evidence" value="ECO:0007669"/>
    <property type="project" value="InterPro"/>
</dbReference>
<feature type="transmembrane region" description="Helical" evidence="3">
    <location>
        <begin position="737"/>
        <end position="759"/>
    </location>
</feature>
<dbReference type="InterPro" id="IPR011545">
    <property type="entry name" value="DEAD/DEAH_box_helicase_dom"/>
</dbReference>
<name>A0A9Q8ZBW1_CURCL</name>
<accession>A0A9Q8ZBW1</accession>
<feature type="region of interest" description="Disordered" evidence="2">
    <location>
        <begin position="284"/>
        <end position="312"/>
    </location>
</feature>
<keyword evidence="6" id="KW-1185">Reference proteome</keyword>
<evidence type="ECO:0000256" key="1">
    <source>
        <dbReference type="ARBA" id="ARBA00005446"/>
    </source>
</evidence>
<organism evidence="5 6">
    <name type="scientific">Curvularia clavata</name>
    <dbReference type="NCBI Taxonomy" id="95742"/>
    <lineage>
        <taxon>Eukaryota</taxon>
        <taxon>Fungi</taxon>
        <taxon>Dikarya</taxon>
        <taxon>Ascomycota</taxon>
        <taxon>Pezizomycotina</taxon>
        <taxon>Dothideomycetes</taxon>
        <taxon>Pleosporomycetidae</taxon>
        <taxon>Pleosporales</taxon>
        <taxon>Pleosporineae</taxon>
        <taxon>Pleosporaceae</taxon>
        <taxon>Curvularia</taxon>
    </lineage>
</organism>
<evidence type="ECO:0000259" key="4">
    <source>
        <dbReference type="Pfam" id="PF00270"/>
    </source>
</evidence>
<evidence type="ECO:0000256" key="2">
    <source>
        <dbReference type="SAM" id="MobiDB-lite"/>
    </source>
</evidence>
<dbReference type="SUPFAM" id="SSF52540">
    <property type="entry name" value="P-loop containing nucleoside triphosphate hydrolases"/>
    <property type="match status" value="1"/>
</dbReference>
<proteinExistence type="inferred from homology"/>
<dbReference type="AlphaFoldDB" id="A0A9Q8ZBW1"/>
<dbReference type="PANTHER" id="PTHR13710:SF154">
    <property type="entry name" value="RECQ HELICASE, PUTATIVE (AFU_ORTHOLOGUE AFUA_6G14720)-RELATED"/>
    <property type="match status" value="1"/>
</dbReference>
<feature type="domain" description="DEAD/DEAH-box helicase" evidence="4">
    <location>
        <begin position="709"/>
        <end position="772"/>
    </location>
</feature>
<comment type="similarity">
    <text evidence="1">Belongs to the helicase family. RecQ subfamily.</text>
</comment>
<dbReference type="PANTHER" id="PTHR13710">
    <property type="entry name" value="DNA HELICASE RECQ FAMILY MEMBER"/>
    <property type="match status" value="1"/>
</dbReference>
<sequence>MVQATSQEPWLRNWAESADQVMFPRPDAAPLPHMPVYTDGLKCWECGYICRHVKKMQEHGRNHHNWTGSNTRRVGRPAAIQQRWTDSVICQKFQNTGTLGRLFEVQSAAPAEPADSDDGETQLRRAFTTAITQIDQVIESKKASNVVEEDGSRWGFEDWLERAGWVRHLKGLDRLWLLDMALTPSYHERALQDVCWAAEMVIWRAQQVSHSSVVGMPAIMHINRREYGTKTNEKPFNASQMETTMKKYRSLDSSNEVQGRRPPYRLTSEQKACLEELKDLTGYNPEEEAASTARSIEPGGSYGEDSDSEDEQLDAKYGEALQDQVLAFMLALLDYKLPSIEFESGFISGMAVLGVSADRGWLDAPMYTPKQSAVVAISRMLVLYQAHKERTAKIDKLVASGYSKEAASRIAPTHLELVQDMGYRFMFNTNAEGVIDWVGDTLLYGQIQFSMAQLRTMVHGMIASTRQDMLKQLLLLELDSEGEVVPGTTPCPAIYWDKLVDNAAQRQAGWSFMEDARNHQATSAQDPKRWLVGRVQQEKRLRHEFADAAASRVAMAGGGGLVWVKERIRAYYKAMQQARHALANPKARKAYLNADEDDAEEEEDEAFDLQTGHGSRVAGAIYGRSLNEAAFSVESKRFMFRVSSSEWHRFLELPSVQEKKLQLLQRSPLAVKARREALEEEYRRWKMMRLVDVDSELQRLLGCNAQFRSVQRPAMQAIMRYESPVVAIMGTGAGKSVLFMLPASVSTGVTVVVVPLVALRFDMKTRCDELGIVSGEWDSRRPYRSV</sequence>
<dbReference type="GO" id="GO:0003676">
    <property type="term" value="F:nucleic acid binding"/>
    <property type="evidence" value="ECO:0007669"/>
    <property type="project" value="InterPro"/>
</dbReference>
<dbReference type="OrthoDB" id="3690291at2759"/>
<keyword evidence="3" id="KW-0812">Transmembrane</keyword>
<keyword evidence="3" id="KW-0472">Membrane</keyword>
<gene>
    <name evidence="5" type="ORF">yc1106_06640</name>
</gene>
<dbReference type="GO" id="GO:0005694">
    <property type="term" value="C:chromosome"/>
    <property type="evidence" value="ECO:0007669"/>
    <property type="project" value="TreeGrafter"/>
</dbReference>
<dbReference type="Gene3D" id="3.40.50.300">
    <property type="entry name" value="P-loop containing nucleotide triphosphate hydrolases"/>
    <property type="match status" value="1"/>
</dbReference>
<dbReference type="InterPro" id="IPR027417">
    <property type="entry name" value="P-loop_NTPase"/>
</dbReference>
<keyword evidence="3" id="KW-1133">Transmembrane helix</keyword>
<dbReference type="VEuPathDB" id="FungiDB:yc1106_06640"/>
<dbReference type="GO" id="GO:0005737">
    <property type="term" value="C:cytoplasm"/>
    <property type="evidence" value="ECO:0007669"/>
    <property type="project" value="TreeGrafter"/>
</dbReference>